<gene>
    <name evidence="2" type="ORF">ACFYTH_02725</name>
</gene>
<evidence type="ECO:0000313" key="2">
    <source>
        <dbReference type="EMBL" id="MFF0452264.1"/>
    </source>
</evidence>
<keyword evidence="3" id="KW-1185">Reference proteome</keyword>
<dbReference type="Gene3D" id="3.10.180.10">
    <property type="entry name" value="2,3-Dihydroxybiphenyl 1,2-Dioxygenase, domain 1"/>
    <property type="match status" value="1"/>
</dbReference>
<dbReference type="SUPFAM" id="SSF54593">
    <property type="entry name" value="Glyoxalase/Bleomycin resistance protein/Dihydroxybiphenyl dioxygenase"/>
    <property type="match status" value="1"/>
</dbReference>
<comment type="caution">
    <text evidence="2">The sequence shown here is derived from an EMBL/GenBank/DDBJ whole genome shotgun (WGS) entry which is preliminary data.</text>
</comment>
<dbReference type="Proteomes" id="UP001601521">
    <property type="component" value="Unassembled WGS sequence"/>
</dbReference>
<name>A0ABW6NF22_9NOCA</name>
<dbReference type="RefSeq" id="WP_387248564.1">
    <property type="nucleotide sequence ID" value="NZ_JBIALX010000001.1"/>
</dbReference>
<feature type="region of interest" description="Disordered" evidence="1">
    <location>
        <begin position="182"/>
        <end position="203"/>
    </location>
</feature>
<dbReference type="EMBL" id="JBIALX010000001">
    <property type="protein sequence ID" value="MFF0452264.1"/>
    <property type="molecule type" value="Genomic_DNA"/>
</dbReference>
<evidence type="ECO:0000313" key="3">
    <source>
        <dbReference type="Proteomes" id="UP001601521"/>
    </source>
</evidence>
<sequence>MASSSSRTCALRSRCLLWSRKSELSGVLDFYRGLGFEVTYEQTRPYVYGAVTRSGYELHFVARPDGVDAELSCLVLVDDVAAYHGEFTAALRARLGKVPAKGIPRITRFKPGQTRFTIVDPAGNHVLVIQRDEPRELEYGGSEELEGLARVLDNVRILRDFKNDDAAALRVLEVGLRRYGPTATPEDLERAQRERAELSGESP</sequence>
<proteinExistence type="predicted"/>
<dbReference type="InterPro" id="IPR029068">
    <property type="entry name" value="Glyas_Bleomycin-R_OHBP_Dase"/>
</dbReference>
<evidence type="ECO:0000256" key="1">
    <source>
        <dbReference type="SAM" id="MobiDB-lite"/>
    </source>
</evidence>
<reference evidence="2 3" key="1">
    <citation type="submission" date="2024-10" db="EMBL/GenBank/DDBJ databases">
        <title>The Natural Products Discovery Center: Release of the First 8490 Sequenced Strains for Exploring Actinobacteria Biosynthetic Diversity.</title>
        <authorList>
            <person name="Kalkreuter E."/>
            <person name="Kautsar S.A."/>
            <person name="Yang D."/>
            <person name="Bader C.D."/>
            <person name="Teijaro C.N."/>
            <person name="Fluegel L."/>
            <person name="Davis C.M."/>
            <person name="Simpson J.R."/>
            <person name="Lauterbach L."/>
            <person name="Steele A.D."/>
            <person name="Gui C."/>
            <person name="Meng S."/>
            <person name="Li G."/>
            <person name="Viehrig K."/>
            <person name="Ye F."/>
            <person name="Su P."/>
            <person name="Kiefer A.F."/>
            <person name="Nichols A."/>
            <person name="Cepeda A.J."/>
            <person name="Yan W."/>
            <person name="Fan B."/>
            <person name="Jiang Y."/>
            <person name="Adhikari A."/>
            <person name="Zheng C.-J."/>
            <person name="Schuster L."/>
            <person name="Cowan T.M."/>
            <person name="Smanski M.J."/>
            <person name="Chevrette M.G."/>
            <person name="De Carvalho L.P.S."/>
            <person name="Shen B."/>
        </authorList>
    </citation>
    <scope>NUCLEOTIDE SEQUENCE [LARGE SCALE GENOMIC DNA]</scope>
    <source>
        <strain evidence="2 3">NPDC004550</strain>
    </source>
</reference>
<feature type="compositionally biased region" description="Basic and acidic residues" evidence="1">
    <location>
        <begin position="187"/>
        <end position="203"/>
    </location>
</feature>
<organism evidence="2 3">
    <name type="scientific">Nocardia africana</name>
    <dbReference type="NCBI Taxonomy" id="134964"/>
    <lineage>
        <taxon>Bacteria</taxon>
        <taxon>Bacillati</taxon>
        <taxon>Actinomycetota</taxon>
        <taxon>Actinomycetes</taxon>
        <taxon>Mycobacteriales</taxon>
        <taxon>Nocardiaceae</taxon>
        <taxon>Nocardia</taxon>
    </lineage>
</organism>
<accession>A0ABW6NF22</accession>
<protein>
    <submittedName>
        <fullName evidence="2">Glyoxalase</fullName>
    </submittedName>
</protein>